<dbReference type="AlphaFoldDB" id="H5X6Z4"/>
<dbReference type="Proteomes" id="UP000004926">
    <property type="component" value="Chromosome"/>
</dbReference>
<protein>
    <submittedName>
        <fullName evidence="6">Putative glycosyltransferase</fullName>
    </submittedName>
</protein>
<evidence type="ECO:0000256" key="3">
    <source>
        <dbReference type="ARBA" id="ARBA00022676"/>
    </source>
</evidence>
<organism evidence="6 7">
    <name type="scientific">Saccharomonospora marina XMU15</name>
    <dbReference type="NCBI Taxonomy" id="882083"/>
    <lineage>
        <taxon>Bacteria</taxon>
        <taxon>Bacillati</taxon>
        <taxon>Actinomycetota</taxon>
        <taxon>Actinomycetes</taxon>
        <taxon>Pseudonocardiales</taxon>
        <taxon>Pseudonocardiaceae</taxon>
        <taxon>Saccharomonospora</taxon>
    </lineage>
</organism>
<dbReference type="Pfam" id="PF00535">
    <property type="entry name" value="Glycos_transf_2"/>
    <property type="match status" value="1"/>
</dbReference>
<proteinExistence type="inferred from homology"/>
<dbReference type="PANTHER" id="PTHR43179:SF12">
    <property type="entry name" value="GALACTOFURANOSYLTRANSFERASE GLFT2"/>
    <property type="match status" value="1"/>
</dbReference>
<dbReference type="Gene3D" id="3.90.550.10">
    <property type="entry name" value="Spore Coat Polysaccharide Biosynthesis Protein SpsA, Chain A"/>
    <property type="match status" value="1"/>
</dbReference>
<dbReference type="EMBL" id="CM001439">
    <property type="protein sequence ID" value="EHR52424.1"/>
    <property type="molecule type" value="Genomic_DNA"/>
</dbReference>
<evidence type="ECO:0000256" key="1">
    <source>
        <dbReference type="ARBA" id="ARBA00004776"/>
    </source>
</evidence>
<name>H5X6Z4_9PSEU</name>
<sequence>MKPARPKLSLVIPYKRRLSNLRLAFEGLAHQTMAADRFEVVVGAMEYDDGYIAACREFSNRVNVVSVIADGPFSIPRGRNMAMRQASGEVIVNIDADTLLPPDALENLYDAHYAAGQKDCVVGQVAGYGNNYEGDVTHSDTLPFAVWDERVRELSTAREQPVDPRFQVEHIIPWAFAWTGLIAIPTRTVREHDLYFDESFVGWGVDDIEWGYRISASGTPIVLRNEVYALHLPHTRDSAANFVTERRNYRQFLRKWPGPDVELAAAFSDLDANELYRDFVTELRSALPAGADALGTVFATISGVPTLLLGVPLSGDGHIVDEDVQRALGSADMIEALPLVGLALPYDDEEAVRAIVLDPVERFSLRYREKVHATARRVARSVTNGLSQ</sequence>
<reference evidence="6 7" key="1">
    <citation type="journal article" date="2012" name="Stand. Genomic Sci.">
        <title>Genome sequence of the ocean sediment bacterium Saccharomonospora marina type strain (XMU15(T)).</title>
        <authorList>
            <person name="Klenk H.P."/>
            <person name="Lu M."/>
            <person name="Lucas S."/>
            <person name="Lapidus A."/>
            <person name="Copeland A."/>
            <person name="Pitluck S."/>
            <person name="Goodwin L.A."/>
            <person name="Han C."/>
            <person name="Tapia R."/>
            <person name="Brambilla E.M."/>
            <person name="Potter G."/>
            <person name="Land M."/>
            <person name="Ivanova N."/>
            <person name="Rohde M."/>
            <person name="Goker M."/>
            <person name="Detter J.C."/>
            <person name="Li W.J."/>
            <person name="Kyrpides N.C."/>
            <person name="Woyke T."/>
        </authorList>
    </citation>
    <scope>NUCLEOTIDE SEQUENCE [LARGE SCALE GENOMIC DNA]</scope>
    <source>
        <strain evidence="6 7">XMU15</strain>
    </source>
</reference>
<dbReference type="GO" id="GO:0016757">
    <property type="term" value="F:glycosyltransferase activity"/>
    <property type="evidence" value="ECO:0007669"/>
    <property type="project" value="UniProtKB-KW"/>
</dbReference>
<dbReference type="OrthoDB" id="4120491at2"/>
<dbReference type="InterPro" id="IPR029044">
    <property type="entry name" value="Nucleotide-diphossugar_trans"/>
</dbReference>
<evidence type="ECO:0000256" key="4">
    <source>
        <dbReference type="ARBA" id="ARBA00022679"/>
    </source>
</evidence>
<dbReference type="HOGENOM" id="CLU_025996_24_2_11"/>
<keyword evidence="4 6" id="KW-0808">Transferase</keyword>
<evidence type="ECO:0000313" key="6">
    <source>
        <dbReference type="EMBL" id="EHR52424.1"/>
    </source>
</evidence>
<accession>H5X6Z4</accession>
<comment type="similarity">
    <text evidence="2">Belongs to the glycosyltransferase 2 family.</text>
</comment>
<dbReference type="STRING" id="882083.SacmaDRAFT_4232"/>
<dbReference type="RefSeq" id="WP_009155802.1">
    <property type="nucleotide sequence ID" value="NZ_CM001439.1"/>
</dbReference>
<dbReference type="InterPro" id="IPR001173">
    <property type="entry name" value="Glyco_trans_2-like"/>
</dbReference>
<evidence type="ECO:0000259" key="5">
    <source>
        <dbReference type="Pfam" id="PF00535"/>
    </source>
</evidence>
<evidence type="ECO:0000313" key="7">
    <source>
        <dbReference type="Proteomes" id="UP000004926"/>
    </source>
</evidence>
<evidence type="ECO:0000256" key="2">
    <source>
        <dbReference type="ARBA" id="ARBA00006739"/>
    </source>
</evidence>
<gene>
    <name evidence="6" type="ORF">SacmaDRAFT_4232</name>
</gene>
<dbReference type="SUPFAM" id="SSF53448">
    <property type="entry name" value="Nucleotide-diphospho-sugar transferases"/>
    <property type="match status" value="1"/>
</dbReference>
<keyword evidence="7" id="KW-1185">Reference proteome</keyword>
<dbReference type="PANTHER" id="PTHR43179">
    <property type="entry name" value="RHAMNOSYLTRANSFERASE WBBL"/>
    <property type="match status" value="1"/>
</dbReference>
<dbReference type="CDD" id="cd00761">
    <property type="entry name" value="Glyco_tranf_GTA_type"/>
    <property type="match status" value="1"/>
</dbReference>
<keyword evidence="3" id="KW-0328">Glycosyltransferase</keyword>
<dbReference type="eggNOG" id="COG1216">
    <property type="taxonomic scope" value="Bacteria"/>
</dbReference>
<feature type="domain" description="Glycosyltransferase 2-like" evidence="5">
    <location>
        <begin position="9"/>
        <end position="147"/>
    </location>
</feature>
<comment type="pathway">
    <text evidence="1">Cell wall biogenesis; cell wall polysaccharide biosynthesis.</text>
</comment>